<dbReference type="EMBL" id="QEWP01000009">
    <property type="protein sequence ID" value="PWD99097.1"/>
    <property type="molecule type" value="Genomic_DNA"/>
</dbReference>
<organism evidence="1 2">
    <name type="scientific">Marinilabilia rubra</name>
    <dbReference type="NCBI Taxonomy" id="2162893"/>
    <lineage>
        <taxon>Bacteria</taxon>
        <taxon>Pseudomonadati</taxon>
        <taxon>Bacteroidota</taxon>
        <taxon>Bacteroidia</taxon>
        <taxon>Marinilabiliales</taxon>
        <taxon>Marinilabiliaceae</taxon>
        <taxon>Marinilabilia</taxon>
    </lineage>
</organism>
<dbReference type="AlphaFoldDB" id="A0A2U2B7Q8"/>
<accession>A0A2U2B7Q8</accession>
<evidence type="ECO:0008006" key="3">
    <source>
        <dbReference type="Google" id="ProtNLM"/>
    </source>
</evidence>
<name>A0A2U2B7Q8_9BACT</name>
<dbReference type="Pfam" id="PF09719">
    <property type="entry name" value="C_GCAxxG_C_C"/>
    <property type="match status" value="1"/>
</dbReference>
<evidence type="ECO:0000313" key="2">
    <source>
        <dbReference type="Proteomes" id="UP000244956"/>
    </source>
</evidence>
<proteinExistence type="predicted"/>
<protein>
    <recommendedName>
        <fullName evidence="3">C_GCAxxG_C_C family protein</fullName>
    </recommendedName>
</protein>
<reference evidence="1 2" key="1">
    <citation type="submission" date="2018-05" db="EMBL/GenBank/DDBJ databases">
        <title>Marinilabilia rubrum sp. nov., isolated from saltern sediment.</title>
        <authorList>
            <person name="Zhang R."/>
        </authorList>
    </citation>
    <scope>NUCLEOTIDE SEQUENCE [LARGE SCALE GENOMIC DNA]</scope>
    <source>
        <strain evidence="1 2">WTE16</strain>
    </source>
</reference>
<dbReference type="RefSeq" id="WP_109264836.1">
    <property type="nucleotide sequence ID" value="NZ_QEWP01000009.1"/>
</dbReference>
<dbReference type="OrthoDB" id="9791535at2"/>
<dbReference type="InterPro" id="IPR010181">
    <property type="entry name" value="CGCAxxGCC_motif"/>
</dbReference>
<keyword evidence="2" id="KW-1185">Reference proteome</keyword>
<evidence type="ECO:0000313" key="1">
    <source>
        <dbReference type="EMBL" id="PWD99097.1"/>
    </source>
</evidence>
<sequence length="148" mass="16009">MEKASSVFNKGFNCAQSVLLSHGEAFFKDAGYALKLASGFGGGICGRGHTCGAVTGALMVLGLHFGYSSVENPSEKERALRIKKEFLETFENRFNGLDCKQLLGADIGTSEGRDYARENNLFEKTCSQLIDGASEILDGLIEKCKKIN</sequence>
<dbReference type="NCBIfam" id="TIGR01909">
    <property type="entry name" value="C_GCAxxG_C_C"/>
    <property type="match status" value="1"/>
</dbReference>
<dbReference type="Proteomes" id="UP000244956">
    <property type="component" value="Unassembled WGS sequence"/>
</dbReference>
<comment type="caution">
    <text evidence="1">The sequence shown here is derived from an EMBL/GenBank/DDBJ whole genome shotgun (WGS) entry which is preliminary data.</text>
</comment>
<gene>
    <name evidence="1" type="ORF">DDZ16_12650</name>
</gene>